<evidence type="ECO:0000256" key="1">
    <source>
        <dbReference type="ARBA" id="ARBA00009481"/>
    </source>
</evidence>
<dbReference type="Proteomes" id="UP000185596">
    <property type="component" value="Unassembled WGS sequence"/>
</dbReference>
<dbReference type="PANTHER" id="PTHR12526:SF640">
    <property type="entry name" value="COLANIC ACID BIOSYNTHESIS GLYCOSYLTRANSFERASE WCAL-RELATED"/>
    <property type="match status" value="1"/>
</dbReference>
<protein>
    <submittedName>
        <fullName evidence="6">Glycosyl transferase</fullName>
    </submittedName>
</protein>
<evidence type="ECO:0000313" key="7">
    <source>
        <dbReference type="Proteomes" id="UP000185596"/>
    </source>
</evidence>
<reference evidence="6 7" key="1">
    <citation type="submission" date="2016-12" db="EMBL/GenBank/DDBJ databases">
        <title>The draft genome sequence of Actinophytocola sp. 11-183.</title>
        <authorList>
            <person name="Wang W."/>
            <person name="Yuan L."/>
        </authorList>
    </citation>
    <scope>NUCLEOTIDE SEQUENCE [LARGE SCALE GENOMIC DNA]</scope>
    <source>
        <strain evidence="6 7">11-183</strain>
    </source>
</reference>
<dbReference type="EMBL" id="MSIE01000014">
    <property type="protein sequence ID" value="OLF17778.1"/>
    <property type="molecule type" value="Genomic_DNA"/>
</dbReference>
<organism evidence="6 7">
    <name type="scientific">Actinophytocola xanthii</name>
    <dbReference type="NCBI Taxonomy" id="1912961"/>
    <lineage>
        <taxon>Bacteria</taxon>
        <taxon>Bacillati</taxon>
        <taxon>Actinomycetota</taxon>
        <taxon>Actinomycetes</taxon>
        <taxon>Pseudonocardiales</taxon>
        <taxon>Pseudonocardiaceae</taxon>
    </lineage>
</organism>
<gene>
    <name evidence="6" type="ORF">BU204_09820</name>
</gene>
<dbReference type="OrthoDB" id="9806887at2"/>
<feature type="domain" description="Glycosyl transferase family 1" evidence="4">
    <location>
        <begin position="189"/>
        <end position="346"/>
    </location>
</feature>
<evidence type="ECO:0000256" key="2">
    <source>
        <dbReference type="ARBA" id="ARBA00022676"/>
    </source>
</evidence>
<dbReference type="GO" id="GO:0016757">
    <property type="term" value="F:glycosyltransferase activity"/>
    <property type="evidence" value="ECO:0007669"/>
    <property type="project" value="UniProtKB-KW"/>
</dbReference>
<accession>A0A1Q8CTU0</accession>
<dbReference type="Gene3D" id="3.40.50.2000">
    <property type="entry name" value="Glycogen Phosphorylase B"/>
    <property type="match status" value="2"/>
</dbReference>
<dbReference type="CDD" id="cd03801">
    <property type="entry name" value="GT4_PimA-like"/>
    <property type="match status" value="1"/>
</dbReference>
<dbReference type="InterPro" id="IPR001296">
    <property type="entry name" value="Glyco_trans_1"/>
</dbReference>
<keyword evidence="3 6" id="KW-0808">Transferase</keyword>
<evidence type="ECO:0000259" key="5">
    <source>
        <dbReference type="Pfam" id="PF13439"/>
    </source>
</evidence>
<evidence type="ECO:0000313" key="6">
    <source>
        <dbReference type="EMBL" id="OLF17778.1"/>
    </source>
</evidence>
<dbReference type="STRING" id="1912961.BU204_09820"/>
<comment type="similarity">
    <text evidence="1">Belongs to the glycosyltransferase group 1 family. Glycosyltransferase 4 subfamily.</text>
</comment>
<feature type="domain" description="Glycosyltransferase subfamily 4-like N-terminal" evidence="5">
    <location>
        <begin position="25"/>
        <end position="180"/>
    </location>
</feature>
<dbReference type="PANTHER" id="PTHR12526">
    <property type="entry name" value="GLYCOSYLTRANSFERASE"/>
    <property type="match status" value="1"/>
</dbReference>
<dbReference type="AlphaFoldDB" id="A0A1Q8CTU0"/>
<dbReference type="Pfam" id="PF00534">
    <property type="entry name" value="Glycos_transf_1"/>
    <property type="match status" value="1"/>
</dbReference>
<dbReference type="Pfam" id="PF13439">
    <property type="entry name" value="Glyco_transf_4"/>
    <property type="match status" value="1"/>
</dbReference>
<keyword evidence="7" id="KW-1185">Reference proteome</keyword>
<keyword evidence="2" id="KW-0328">Glycosyltransferase</keyword>
<dbReference type="SUPFAM" id="SSF53756">
    <property type="entry name" value="UDP-Glycosyltransferase/glycogen phosphorylase"/>
    <property type="match status" value="1"/>
</dbReference>
<dbReference type="InterPro" id="IPR028098">
    <property type="entry name" value="Glyco_trans_4-like_N"/>
</dbReference>
<evidence type="ECO:0000256" key="3">
    <source>
        <dbReference type="ARBA" id="ARBA00022679"/>
    </source>
</evidence>
<sequence>MSRERANRPSVLLVNWRDTRHPEGGGSERFNERVAEGLVRRGYRVTVQCAAHDNAPADEWVDGVRFRRRGGRWTVYLRAMAAVLRLRPDVVVDVQAGLPFFSRLVARCPVVTLVHHVHREQWRAVLGPVLGRVGWWVESRVAPLLYRGCRYVTVSEQTRRELAGLGVATARTTVVRNGLDAPPPVRAQRDPDPTLVVVGRLVPHKRVEHAVDVVARLSGRWPKLRLEVVGHGWWLPQVAEHVRRLDLADRVTLHGFVDEQDKHEILARSWVHLCPSVKEGWGIAIVEAAAHGVPSVAYHAAGGVAESIVDGQTGLLAADRDDLVRQVDRLLAAEDLRTSLGEAGRARAATFAWEHSADAFARVLSEVVGQRRF</sequence>
<evidence type="ECO:0000259" key="4">
    <source>
        <dbReference type="Pfam" id="PF00534"/>
    </source>
</evidence>
<dbReference type="RefSeq" id="WP_075125283.1">
    <property type="nucleotide sequence ID" value="NZ_MSIE01000014.1"/>
</dbReference>
<proteinExistence type="inferred from homology"/>
<comment type="caution">
    <text evidence="6">The sequence shown here is derived from an EMBL/GenBank/DDBJ whole genome shotgun (WGS) entry which is preliminary data.</text>
</comment>
<name>A0A1Q8CTU0_9PSEU</name>